<keyword evidence="5 7" id="KW-0472">Membrane</keyword>
<feature type="compositionally biased region" description="Basic and acidic residues" evidence="6">
    <location>
        <begin position="198"/>
        <end position="226"/>
    </location>
</feature>
<comment type="similarity">
    <text evidence="2">Belongs to the immunoglobulin superfamily. L1/neurofascin/NgCAM family.</text>
</comment>
<feature type="domain" description="Neurofascin/L1/NrCAM C-terminal" evidence="8">
    <location>
        <begin position="188"/>
        <end position="270"/>
    </location>
</feature>
<dbReference type="InterPro" id="IPR051694">
    <property type="entry name" value="Immunoregulatory_rcpt-like"/>
</dbReference>
<proteinExistence type="inferred from homology"/>
<dbReference type="InterPro" id="IPR026966">
    <property type="entry name" value="Neurofascin/L1/NrCAM_C"/>
</dbReference>
<organism evidence="9 10">
    <name type="scientific">Oncorhynchus mykiss</name>
    <name type="common">Rainbow trout</name>
    <name type="synonym">Salmo gairdneri</name>
    <dbReference type="NCBI Taxonomy" id="8022"/>
    <lineage>
        <taxon>Eukaryota</taxon>
        <taxon>Metazoa</taxon>
        <taxon>Chordata</taxon>
        <taxon>Craniata</taxon>
        <taxon>Vertebrata</taxon>
        <taxon>Euteleostomi</taxon>
        <taxon>Actinopterygii</taxon>
        <taxon>Neopterygii</taxon>
        <taxon>Teleostei</taxon>
        <taxon>Protacanthopterygii</taxon>
        <taxon>Salmoniformes</taxon>
        <taxon>Salmonidae</taxon>
        <taxon>Salmoninae</taxon>
        <taxon>Oncorhynchus</taxon>
    </lineage>
</organism>
<evidence type="ECO:0000313" key="9">
    <source>
        <dbReference type="EMBL" id="CDQ79543.1"/>
    </source>
</evidence>
<feature type="compositionally biased region" description="Pro residues" evidence="6">
    <location>
        <begin position="1"/>
        <end position="12"/>
    </location>
</feature>
<dbReference type="PANTHER" id="PTHR15549">
    <property type="entry name" value="PAIRED IMMUNOGLOBULIN-LIKE TYPE 2 RECEPTOR"/>
    <property type="match status" value="1"/>
</dbReference>
<feature type="transmembrane region" description="Helical" evidence="7">
    <location>
        <begin position="166"/>
        <end position="187"/>
    </location>
</feature>
<evidence type="ECO:0000256" key="6">
    <source>
        <dbReference type="SAM" id="MobiDB-lite"/>
    </source>
</evidence>
<feature type="compositionally biased region" description="Low complexity" evidence="6">
    <location>
        <begin position="13"/>
        <end position="33"/>
    </location>
</feature>
<evidence type="ECO:0000256" key="2">
    <source>
        <dbReference type="ARBA" id="ARBA00008588"/>
    </source>
</evidence>
<keyword evidence="4 7" id="KW-1133">Transmembrane helix</keyword>
<dbReference type="InterPro" id="IPR003961">
    <property type="entry name" value="FN3_dom"/>
</dbReference>
<evidence type="ECO:0000256" key="7">
    <source>
        <dbReference type="SAM" id="Phobius"/>
    </source>
</evidence>
<reference evidence="9 10" key="1">
    <citation type="journal article" date="2014" name="Nat. Commun.">
        <title>The rainbow trout genome provides novel insights into evolution after whole-genome duplication in vertebrates.</title>
        <authorList>
            <person name="Berthelot C."/>
            <person name="Brunet F."/>
            <person name="Chalopin D."/>
            <person name="Juanchich A."/>
            <person name="Bernard M."/>
            <person name="Noel B."/>
            <person name="Bento P."/>
            <person name="Da Silva C."/>
            <person name="Labadie K."/>
            <person name="Alberti A."/>
            <person name="Aury J.M."/>
            <person name="Louis A."/>
            <person name="Dehais P."/>
            <person name="Bardou P."/>
            <person name="Montfort J."/>
            <person name="Klopp C."/>
            <person name="Cabau C."/>
            <person name="Gaspin C."/>
            <person name="Thorgaard G.H."/>
            <person name="Boussaha M."/>
            <person name="Quillet E."/>
            <person name="Guyomard R."/>
            <person name="Galiana D."/>
            <person name="Bobe J."/>
            <person name="Volff J.N."/>
            <person name="Genet C."/>
            <person name="Wincker P."/>
            <person name="Jaillon O."/>
            <person name="Roest Crollius H."/>
            <person name="Guiguen Y."/>
        </authorList>
    </citation>
    <scope>NUCLEOTIDE SEQUENCE [LARGE SCALE GENOMIC DNA]</scope>
</reference>
<comment type="subcellular location">
    <subcellularLocation>
        <location evidence="1">Membrane</location>
        <topology evidence="1">Single-pass membrane protein</topology>
    </subcellularLocation>
</comment>
<dbReference type="Proteomes" id="UP000193380">
    <property type="component" value="Chromosome 7"/>
</dbReference>
<sequence>MSTTVPPPPPPTTTATTTTISTTTTTTTTTTPTTTATVTASTTATTPVLVTSTKQADTNVLGMAPGRVIWNLTVKPNSNYANVSWNHNFPIGSSEFQLEFTLDGNGSVSSVPVNQPPIKLAGLIEGAKYRLRVYSNEYHSISSNVVTFETSAAYIKDQVDIATQGWFIGLMCAIALIILILLIVCFIKRSRGGKYPVRDKKDLPLEGMDQKGEDGSFDYHSDEDNKPLQGSQNSLDGGVKESDDSLVDYGEGGDGQFNEDGSFIGQYTVKKDKDETEGNESSEATSPVNAIYSLA</sequence>
<dbReference type="PaxDb" id="8022-A0A060XIU9"/>
<dbReference type="Pfam" id="PF13882">
    <property type="entry name" value="Bravo_FIGEY"/>
    <property type="match status" value="1"/>
</dbReference>
<dbReference type="CDD" id="cd00063">
    <property type="entry name" value="FN3"/>
    <property type="match status" value="1"/>
</dbReference>
<feature type="region of interest" description="Disordered" evidence="6">
    <location>
        <begin position="198"/>
        <end position="295"/>
    </location>
</feature>
<feature type="region of interest" description="Disordered" evidence="6">
    <location>
        <begin position="1"/>
        <end position="33"/>
    </location>
</feature>
<evidence type="ECO:0000256" key="1">
    <source>
        <dbReference type="ARBA" id="ARBA00004167"/>
    </source>
</evidence>
<dbReference type="InterPro" id="IPR036116">
    <property type="entry name" value="FN3_sf"/>
</dbReference>
<accession>A0A060XIU9</accession>
<dbReference type="InterPro" id="IPR013783">
    <property type="entry name" value="Ig-like_fold"/>
</dbReference>
<name>A0A060XIU9_ONCMY</name>
<evidence type="ECO:0000256" key="5">
    <source>
        <dbReference type="ARBA" id="ARBA00023136"/>
    </source>
</evidence>
<keyword evidence="3 7" id="KW-0812">Transmembrane</keyword>
<dbReference type="Gene3D" id="2.60.40.10">
    <property type="entry name" value="Immunoglobulins"/>
    <property type="match status" value="1"/>
</dbReference>
<evidence type="ECO:0000259" key="8">
    <source>
        <dbReference type="Pfam" id="PF13882"/>
    </source>
</evidence>
<gene>
    <name evidence="9" type="ORF">GSONMT00044916001</name>
</gene>
<dbReference type="GO" id="GO:0016020">
    <property type="term" value="C:membrane"/>
    <property type="evidence" value="ECO:0007669"/>
    <property type="project" value="UniProtKB-SubCell"/>
</dbReference>
<dbReference type="STRING" id="8022.A0A060XIU9"/>
<dbReference type="SUPFAM" id="SSF49265">
    <property type="entry name" value="Fibronectin type III"/>
    <property type="match status" value="1"/>
</dbReference>
<evidence type="ECO:0000256" key="3">
    <source>
        <dbReference type="ARBA" id="ARBA00022692"/>
    </source>
</evidence>
<evidence type="ECO:0000256" key="4">
    <source>
        <dbReference type="ARBA" id="ARBA00022989"/>
    </source>
</evidence>
<dbReference type="AlphaFoldDB" id="A0A060XIU9"/>
<evidence type="ECO:0000313" key="10">
    <source>
        <dbReference type="Proteomes" id="UP000193380"/>
    </source>
</evidence>
<dbReference type="EMBL" id="FR905471">
    <property type="protein sequence ID" value="CDQ79543.1"/>
    <property type="molecule type" value="Genomic_DNA"/>
</dbReference>
<dbReference type="GO" id="GO:0071944">
    <property type="term" value="C:cell periphery"/>
    <property type="evidence" value="ECO:0007669"/>
    <property type="project" value="UniProtKB-ARBA"/>
</dbReference>
<dbReference type="PANTHER" id="PTHR15549:SF30">
    <property type="entry name" value="MID2 DOMAIN-CONTAINING PROTEIN"/>
    <property type="match status" value="1"/>
</dbReference>
<protein>
    <recommendedName>
        <fullName evidence="8">Neurofascin/L1/NrCAM C-terminal domain-containing protein</fullName>
    </recommendedName>
</protein>